<reference evidence="11" key="1">
    <citation type="journal article" date="2019" name="Int. J. Syst. Evol. Microbiol.">
        <title>The Global Catalogue of Microorganisms (GCM) 10K type strain sequencing project: providing services to taxonomists for standard genome sequencing and annotation.</title>
        <authorList>
            <consortium name="The Broad Institute Genomics Platform"/>
            <consortium name="The Broad Institute Genome Sequencing Center for Infectious Disease"/>
            <person name="Wu L."/>
            <person name="Ma J."/>
        </authorList>
    </citation>
    <scope>NUCLEOTIDE SEQUENCE [LARGE SCALE GENOMIC DNA]</scope>
    <source>
        <strain evidence="11">JCM 16961</strain>
    </source>
</reference>
<dbReference type="InterPro" id="IPR045324">
    <property type="entry name" value="Small_multidrug_res"/>
</dbReference>
<keyword evidence="6 9" id="KW-0472">Membrane</keyword>
<comment type="caution">
    <text evidence="10">The sequence shown here is derived from an EMBL/GenBank/DDBJ whole genome shotgun (WGS) entry which is preliminary data.</text>
</comment>
<evidence type="ECO:0000256" key="5">
    <source>
        <dbReference type="ARBA" id="ARBA00022989"/>
    </source>
</evidence>
<evidence type="ECO:0000256" key="6">
    <source>
        <dbReference type="ARBA" id="ARBA00023136"/>
    </source>
</evidence>
<evidence type="ECO:0000256" key="4">
    <source>
        <dbReference type="ARBA" id="ARBA00022692"/>
    </source>
</evidence>
<feature type="region of interest" description="Disordered" evidence="8">
    <location>
        <begin position="104"/>
        <end position="139"/>
    </location>
</feature>
<dbReference type="Gene3D" id="1.10.3730.20">
    <property type="match status" value="1"/>
</dbReference>
<evidence type="ECO:0000256" key="8">
    <source>
        <dbReference type="SAM" id="MobiDB-lite"/>
    </source>
</evidence>
<dbReference type="SUPFAM" id="SSF103481">
    <property type="entry name" value="Multidrug resistance efflux transporter EmrE"/>
    <property type="match status" value="1"/>
</dbReference>
<comment type="subcellular location">
    <subcellularLocation>
        <location evidence="1 7">Cell membrane</location>
        <topology evidence="1 7">Multi-pass membrane protein</topology>
    </subcellularLocation>
</comment>
<dbReference type="RefSeq" id="WP_344883247.1">
    <property type="nucleotide sequence ID" value="NZ_BAABCJ010000002.1"/>
</dbReference>
<accession>A0ABP7DFT1</accession>
<keyword evidence="2" id="KW-0813">Transport</keyword>
<keyword evidence="5 9" id="KW-1133">Transmembrane helix</keyword>
<comment type="similarity">
    <text evidence="7">Belongs to the drug/metabolite transporter (DMT) superfamily. Small multidrug resistance (SMR) (TC 2.A.7.1) family.</text>
</comment>
<sequence>MVKWLYLGLAILGEVTGTLALRAAVDDGGWTALAVAGYVVAFALLGLTLRAGMPVGVAYGVWGASGVALTAVAGALLFGEALGTTAVAGLALIVVGVVLIESGSHPRDARPSGAAEHDAGLDTDPTGLPGGPDERRSTR</sequence>
<dbReference type="Proteomes" id="UP001501536">
    <property type="component" value="Unassembled WGS sequence"/>
</dbReference>
<dbReference type="Pfam" id="PF00893">
    <property type="entry name" value="Multi_Drug_Res"/>
    <property type="match status" value="1"/>
</dbReference>
<dbReference type="InterPro" id="IPR000390">
    <property type="entry name" value="Small_drug/metabolite_transptr"/>
</dbReference>
<dbReference type="PANTHER" id="PTHR30561:SF1">
    <property type="entry name" value="MULTIDRUG TRANSPORTER EMRE"/>
    <property type="match status" value="1"/>
</dbReference>
<dbReference type="PANTHER" id="PTHR30561">
    <property type="entry name" value="SMR FAMILY PROTON-DEPENDENT DRUG EFFLUX TRANSPORTER SUGE"/>
    <property type="match status" value="1"/>
</dbReference>
<dbReference type="EMBL" id="BAABCJ010000002">
    <property type="protein sequence ID" value="GAA3705068.1"/>
    <property type="molecule type" value="Genomic_DNA"/>
</dbReference>
<dbReference type="InterPro" id="IPR037185">
    <property type="entry name" value="EmrE-like"/>
</dbReference>
<evidence type="ECO:0000313" key="10">
    <source>
        <dbReference type="EMBL" id="GAA3705068.1"/>
    </source>
</evidence>
<feature type="transmembrane region" description="Helical" evidence="9">
    <location>
        <begin position="30"/>
        <end position="49"/>
    </location>
</feature>
<keyword evidence="3" id="KW-1003">Cell membrane</keyword>
<evidence type="ECO:0000256" key="7">
    <source>
        <dbReference type="RuleBase" id="RU003942"/>
    </source>
</evidence>
<keyword evidence="4 7" id="KW-0812">Transmembrane</keyword>
<gene>
    <name evidence="10" type="ORF">GCM10022377_18440</name>
</gene>
<feature type="compositionally biased region" description="Basic and acidic residues" evidence="8">
    <location>
        <begin position="104"/>
        <end position="120"/>
    </location>
</feature>
<evidence type="ECO:0000313" key="11">
    <source>
        <dbReference type="Proteomes" id="UP001501536"/>
    </source>
</evidence>
<protein>
    <submittedName>
        <fullName evidence="10">Multidrug efflux SMR transporter</fullName>
    </submittedName>
</protein>
<feature type="transmembrane region" description="Helical" evidence="9">
    <location>
        <begin position="82"/>
        <end position="100"/>
    </location>
</feature>
<organism evidence="10 11">
    <name type="scientific">Zhihengliuella alba</name>
    <dbReference type="NCBI Taxonomy" id="547018"/>
    <lineage>
        <taxon>Bacteria</taxon>
        <taxon>Bacillati</taxon>
        <taxon>Actinomycetota</taxon>
        <taxon>Actinomycetes</taxon>
        <taxon>Micrococcales</taxon>
        <taxon>Micrococcaceae</taxon>
        <taxon>Zhihengliuella</taxon>
    </lineage>
</organism>
<evidence type="ECO:0000256" key="2">
    <source>
        <dbReference type="ARBA" id="ARBA00022448"/>
    </source>
</evidence>
<evidence type="ECO:0000256" key="1">
    <source>
        <dbReference type="ARBA" id="ARBA00004651"/>
    </source>
</evidence>
<keyword evidence="11" id="KW-1185">Reference proteome</keyword>
<proteinExistence type="inferred from homology"/>
<evidence type="ECO:0000256" key="9">
    <source>
        <dbReference type="SAM" id="Phobius"/>
    </source>
</evidence>
<feature type="transmembrane region" description="Helical" evidence="9">
    <location>
        <begin position="56"/>
        <end position="76"/>
    </location>
</feature>
<evidence type="ECO:0000256" key="3">
    <source>
        <dbReference type="ARBA" id="ARBA00022475"/>
    </source>
</evidence>
<name>A0ABP7DFT1_9MICC</name>